<reference evidence="4" key="4">
    <citation type="submission" date="2022-10" db="EMBL/GenBank/DDBJ databases">
        <title>Human gut microbiome strain richness.</title>
        <authorList>
            <person name="Chen-Liaw A."/>
        </authorList>
    </citation>
    <scope>NUCLEOTIDE SEQUENCE</scope>
    <source>
        <strain evidence="4">1001283st1_A3_1001283B150304_161114</strain>
    </source>
</reference>
<evidence type="ECO:0000313" key="1">
    <source>
        <dbReference type="EMBL" id="CUP53596.1"/>
    </source>
</evidence>
<reference evidence="1 6" key="1">
    <citation type="submission" date="2015-09" db="EMBL/GenBank/DDBJ databases">
        <authorList>
            <consortium name="Pathogen Informatics"/>
        </authorList>
    </citation>
    <scope>NUCLEOTIDE SEQUENCE [LARGE SCALE GENOMIC DNA]</scope>
    <source>
        <strain evidence="1 6">2789STDY5834945</strain>
    </source>
</reference>
<evidence type="ECO:0000313" key="7">
    <source>
        <dbReference type="Proteomes" id="UP000284785"/>
    </source>
</evidence>
<dbReference type="Proteomes" id="UP000436858">
    <property type="component" value="Unassembled WGS sequence"/>
</dbReference>
<dbReference type="EMBL" id="JAQNVG010000038">
    <property type="protein sequence ID" value="MDC2237911.1"/>
    <property type="molecule type" value="Genomic_DNA"/>
</dbReference>
<dbReference type="RefSeq" id="WP_008766758.1">
    <property type="nucleotide sequence ID" value="NZ_BAABXH010000002.1"/>
</dbReference>
<sequence>MTPTVIEYRGDPKRYISVILGAIDRGRLTYNGDANCEQTFRSLSSVIDVISPKNGKALSIETLVSYEKKERAGEFSDYSEGDFK</sequence>
<proteinExistence type="predicted"/>
<protein>
    <submittedName>
        <fullName evidence="4">Uncharacterized protein</fullName>
    </submittedName>
</protein>
<evidence type="ECO:0000313" key="8">
    <source>
        <dbReference type="Proteomes" id="UP000436858"/>
    </source>
</evidence>
<dbReference type="Proteomes" id="UP000284785">
    <property type="component" value="Unassembled WGS sequence"/>
</dbReference>
<evidence type="ECO:0000313" key="10">
    <source>
        <dbReference type="Proteomes" id="UP001217776"/>
    </source>
</evidence>
<accession>A0A0P0F767</accession>
<dbReference type="EMBL" id="WCRY01000002">
    <property type="protein sequence ID" value="KAB4486906.1"/>
    <property type="molecule type" value="Genomic_DNA"/>
</dbReference>
<dbReference type="Proteomes" id="UP000440614">
    <property type="component" value="Unassembled WGS sequence"/>
</dbReference>
<dbReference type="EMBL" id="QSJP01000030">
    <property type="protein sequence ID" value="RHD81636.1"/>
    <property type="molecule type" value="Genomic_DNA"/>
</dbReference>
<gene>
    <name evidence="5" type="ORF">DW780_23665</name>
    <name evidence="1" type="ORF">ERS852557_00927</name>
    <name evidence="3" type="ORF">GAN91_02520</name>
    <name evidence="2" type="ORF">GAO51_04530</name>
    <name evidence="4" type="ORF">PO127_19400</name>
</gene>
<accession>C6IQU0</accession>
<dbReference type="Proteomes" id="UP001217776">
    <property type="component" value="Unassembled WGS sequence"/>
</dbReference>
<name>A0A0P0F767_BACT4</name>
<reference evidence="5 7" key="2">
    <citation type="submission" date="2018-08" db="EMBL/GenBank/DDBJ databases">
        <title>A genome reference for cultivated species of the human gut microbiota.</title>
        <authorList>
            <person name="Zou Y."/>
            <person name="Xue W."/>
            <person name="Luo G."/>
        </authorList>
    </citation>
    <scope>NUCLEOTIDE SEQUENCE [LARGE SCALE GENOMIC DNA]</scope>
    <source>
        <strain evidence="5 7">AM30-26</strain>
    </source>
</reference>
<evidence type="ECO:0000313" key="6">
    <source>
        <dbReference type="Proteomes" id="UP000095541"/>
    </source>
</evidence>
<dbReference type="EMBL" id="WCSY01000003">
    <property type="protein sequence ID" value="KAB4315189.1"/>
    <property type="molecule type" value="Genomic_DNA"/>
</dbReference>
<evidence type="ECO:0000313" key="4">
    <source>
        <dbReference type="EMBL" id="MDC2237911.1"/>
    </source>
</evidence>
<organism evidence="4 10">
    <name type="scientific">Bacteroides thetaiotaomicron</name>
    <dbReference type="NCBI Taxonomy" id="818"/>
    <lineage>
        <taxon>Bacteria</taxon>
        <taxon>Pseudomonadati</taxon>
        <taxon>Bacteroidota</taxon>
        <taxon>Bacteroidia</taxon>
        <taxon>Bacteroidales</taxon>
        <taxon>Bacteroidaceae</taxon>
        <taxon>Bacteroides</taxon>
    </lineage>
</organism>
<dbReference type="GeneID" id="60925901"/>
<evidence type="ECO:0000313" key="2">
    <source>
        <dbReference type="EMBL" id="KAB4315189.1"/>
    </source>
</evidence>
<dbReference type="KEGG" id="btho:Btheta7330_03255"/>
<dbReference type="Proteomes" id="UP000095541">
    <property type="component" value="Unassembled WGS sequence"/>
</dbReference>
<dbReference type="EMBL" id="CZBI01000001">
    <property type="protein sequence ID" value="CUP53596.1"/>
    <property type="molecule type" value="Genomic_DNA"/>
</dbReference>
<reference evidence="8 9" key="3">
    <citation type="journal article" date="2019" name="Nat. Med.">
        <title>A library of human gut bacterial isolates paired with longitudinal multiomics data enables mechanistic microbiome research.</title>
        <authorList>
            <person name="Poyet M."/>
            <person name="Groussin M."/>
            <person name="Gibbons S.M."/>
            <person name="Avila-Pacheco J."/>
            <person name="Jiang X."/>
            <person name="Kearney S.M."/>
            <person name="Perrotta A.R."/>
            <person name="Berdy B."/>
            <person name="Zhao S."/>
            <person name="Lieberman T.D."/>
            <person name="Swanson P.K."/>
            <person name="Smith M."/>
            <person name="Roesemann S."/>
            <person name="Alexander J.E."/>
            <person name="Rich S.A."/>
            <person name="Livny J."/>
            <person name="Vlamakis H."/>
            <person name="Clish C."/>
            <person name="Bullock K."/>
            <person name="Deik A."/>
            <person name="Scott J."/>
            <person name="Pierce K.A."/>
            <person name="Xavier R.J."/>
            <person name="Alm E.J."/>
        </authorList>
    </citation>
    <scope>NUCLEOTIDE SEQUENCE [LARGE SCALE GENOMIC DNA]</scope>
    <source>
        <strain evidence="3 8">BIOML-A162</strain>
        <strain evidence="2 9">BIOML-A188</strain>
    </source>
</reference>
<evidence type="ECO:0000313" key="9">
    <source>
        <dbReference type="Proteomes" id="UP000440614"/>
    </source>
</evidence>
<evidence type="ECO:0000313" key="5">
    <source>
        <dbReference type="EMBL" id="RHD81636.1"/>
    </source>
</evidence>
<dbReference type="PATRIC" id="fig|818.23.peg.3348"/>
<dbReference type="AlphaFoldDB" id="A0A0P0F767"/>
<evidence type="ECO:0000313" key="3">
    <source>
        <dbReference type="EMBL" id="KAB4486906.1"/>
    </source>
</evidence>